<evidence type="ECO:0000313" key="2">
    <source>
        <dbReference type="Proteomes" id="UP000295711"/>
    </source>
</evidence>
<organism evidence="1 2">
    <name type="scientific">Frisingicoccus caecimuris</name>
    <dbReference type="NCBI Taxonomy" id="1796636"/>
    <lineage>
        <taxon>Bacteria</taxon>
        <taxon>Bacillati</taxon>
        <taxon>Bacillota</taxon>
        <taxon>Clostridia</taxon>
        <taxon>Lachnospirales</taxon>
        <taxon>Lachnospiraceae</taxon>
        <taxon>Frisingicoccus</taxon>
    </lineage>
</organism>
<reference evidence="1 2" key="1">
    <citation type="submission" date="2019-03" db="EMBL/GenBank/DDBJ databases">
        <title>Genomic Encyclopedia of Type Strains, Phase IV (KMG-IV): sequencing the most valuable type-strain genomes for metagenomic binning, comparative biology and taxonomic classification.</title>
        <authorList>
            <person name="Goeker M."/>
        </authorList>
    </citation>
    <scope>NUCLEOTIDE SEQUENCE [LARGE SCALE GENOMIC DNA]</scope>
    <source>
        <strain evidence="1 2">DSM 28559</strain>
    </source>
</reference>
<sequence>MNYITLKEVAEKWGALLCRVHYYCVGGRISGAVKIAVIQFVPKNAKKLIDVRKKKGRN</sequence>
<name>A0A4V2SDH9_9FIRM</name>
<dbReference type="EMBL" id="SLXA01000012">
    <property type="protein sequence ID" value="TCO83558.1"/>
    <property type="molecule type" value="Genomic_DNA"/>
</dbReference>
<dbReference type="RefSeq" id="WP_119201503.1">
    <property type="nucleotide sequence ID" value="NZ_JANKAQ010000013.1"/>
</dbReference>
<comment type="caution">
    <text evidence="1">The sequence shown here is derived from an EMBL/GenBank/DDBJ whole genome shotgun (WGS) entry which is preliminary data.</text>
</comment>
<evidence type="ECO:0008006" key="3">
    <source>
        <dbReference type="Google" id="ProtNLM"/>
    </source>
</evidence>
<gene>
    <name evidence="1" type="ORF">EV212_11233</name>
</gene>
<dbReference type="OrthoDB" id="9799038at2"/>
<protein>
    <recommendedName>
        <fullName evidence="3">DNA-binding protein</fullName>
    </recommendedName>
</protein>
<accession>A0A4V2SDH9</accession>
<keyword evidence="2" id="KW-1185">Reference proteome</keyword>
<proteinExistence type="predicted"/>
<dbReference type="Proteomes" id="UP000295711">
    <property type="component" value="Unassembled WGS sequence"/>
</dbReference>
<dbReference type="AlphaFoldDB" id="A0A4V2SDH9"/>
<evidence type="ECO:0000313" key="1">
    <source>
        <dbReference type="EMBL" id="TCO83558.1"/>
    </source>
</evidence>